<evidence type="ECO:0000256" key="3">
    <source>
        <dbReference type="ARBA" id="ARBA00022737"/>
    </source>
</evidence>
<evidence type="ECO:0000256" key="2">
    <source>
        <dbReference type="ARBA" id="ARBA00022723"/>
    </source>
</evidence>
<feature type="domain" description="C2H2-type" evidence="9">
    <location>
        <begin position="29"/>
        <end position="51"/>
    </location>
</feature>
<dbReference type="Gene3D" id="3.30.160.60">
    <property type="entry name" value="Classic Zinc Finger"/>
    <property type="match status" value="2"/>
</dbReference>
<feature type="domain" description="C2H2-type" evidence="9">
    <location>
        <begin position="1"/>
        <end position="28"/>
    </location>
</feature>
<dbReference type="GO" id="GO:0006351">
    <property type="term" value="P:DNA-templated transcription"/>
    <property type="evidence" value="ECO:0007669"/>
    <property type="project" value="InterPro"/>
</dbReference>
<reference evidence="10" key="1">
    <citation type="journal article" date="2020" name="Stud. Mycol.">
        <title>101 Dothideomycetes genomes: a test case for predicting lifestyles and emergence of pathogens.</title>
        <authorList>
            <person name="Haridas S."/>
            <person name="Albert R."/>
            <person name="Binder M."/>
            <person name="Bloem J."/>
            <person name="Labutti K."/>
            <person name="Salamov A."/>
            <person name="Andreopoulos B."/>
            <person name="Baker S."/>
            <person name="Barry K."/>
            <person name="Bills G."/>
            <person name="Bluhm B."/>
            <person name="Cannon C."/>
            <person name="Castanera R."/>
            <person name="Culley D."/>
            <person name="Daum C."/>
            <person name="Ezra D."/>
            <person name="Gonzalez J."/>
            <person name="Henrissat B."/>
            <person name="Kuo A."/>
            <person name="Liang C."/>
            <person name="Lipzen A."/>
            <person name="Lutzoni F."/>
            <person name="Magnuson J."/>
            <person name="Mondo S."/>
            <person name="Nolan M."/>
            <person name="Ohm R."/>
            <person name="Pangilinan J."/>
            <person name="Park H.-J."/>
            <person name="Ramirez L."/>
            <person name="Alfaro M."/>
            <person name="Sun H."/>
            <person name="Tritt A."/>
            <person name="Yoshinaga Y."/>
            <person name="Zwiers L.-H."/>
            <person name="Turgeon B."/>
            <person name="Goodwin S."/>
            <person name="Spatafora J."/>
            <person name="Crous P."/>
            <person name="Grigoriev I."/>
        </authorList>
    </citation>
    <scope>NUCLEOTIDE SEQUENCE</scope>
    <source>
        <strain evidence="10">CBS 262.69</strain>
    </source>
</reference>
<evidence type="ECO:0000256" key="7">
    <source>
        <dbReference type="PROSITE-ProRule" id="PRU00042"/>
    </source>
</evidence>
<evidence type="ECO:0000259" key="9">
    <source>
        <dbReference type="PROSITE" id="PS50157"/>
    </source>
</evidence>
<keyword evidence="6" id="KW-0539">Nucleus</keyword>
<dbReference type="SUPFAM" id="SSF57667">
    <property type="entry name" value="beta-beta-alpha zinc fingers"/>
    <property type="match status" value="1"/>
</dbReference>
<protein>
    <recommendedName>
        <fullName evidence="9">C2H2-type domain-containing protein</fullName>
    </recommendedName>
</protein>
<dbReference type="EMBL" id="ML996689">
    <property type="protein sequence ID" value="KAF2403453.1"/>
    <property type="molecule type" value="Genomic_DNA"/>
</dbReference>
<keyword evidence="3" id="KW-0677">Repeat</keyword>
<dbReference type="GO" id="GO:0005634">
    <property type="term" value="C:nucleus"/>
    <property type="evidence" value="ECO:0007669"/>
    <property type="project" value="UniProtKB-SubCell"/>
</dbReference>
<evidence type="ECO:0000313" key="11">
    <source>
        <dbReference type="Proteomes" id="UP000799640"/>
    </source>
</evidence>
<dbReference type="AlphaFoldDB" id="A0A6G1I571"/>
<dbReference type="Pfam" id="PF04082">
    <property type="entry name" value="Fungal_trans"/>
    <property type="match status" value="1"/>
</dbReference>
<evidence type="ECO:0000256" key="1">
    <source>
        <dbReference type="ARBA" id="ARBA00004123"/>
    </source>
</evidence>
<accession>A0A6G1I571</accession>
<dbReference type="InterPro" id="IPR036236">
    <property type="entry name" value="Znf_C2H2_sf"/>
</dbReference>
<dbReference type="Pfam" id="PF00096">
    <property type="entry name" value="zf-C2H2"/>
    <property type="match status" value="1"/>
</dbReference>
<sequence length="698" mass="77987">MDCKWCRRSFSKGEHLRRHERSHTGARPFVCKVCRRPFSRQDSLSRHERLHVRPLGAASTETSRPTTSEAPVSPESLPQTENGTSGCNGSRISVSSPEVEQQLSTANAFPVTQSMDLDYELIWPESEELFHSIMEPSALPFLPAVFPQIDLNMRAGTPTFLERGLPIDISTGVSQKAIPDVNRLVAIWTSNVAANADINYVFLDECLHMFFVKFIPTFPVLHRATFVYGECIHPLLLSAIAIGSLYLGPADAITKGEGLWRLANAAVTTSWQTFVTHRGPYDSCPGVQLVLTVVLNQMYGMLSKNRQIRTSTQVFNGNINWSKFCGMYDSEPYPMEELPAATASKPEIDRQWRLWVARELQQRALLAHYILDGLNAQVSGKVASLRHTSNQLCLPGEEAAFMALSAEEWLSHMQSKPVQLPTFRSIFNHIFSPTPQPDLHTLPFSAFSLKVILEGVQSMLSDCDDEGETSVGVPGKVDIRRALARMYDCIVLRPSLSTEDRYETLLRWHALGLDTVISSTTLCQVVCRRQGIAQHLWDGSRVTRPGPDLVAWAGTHDARRALLHALQMQEIVESLPRGRAHTIHMPICLFSAATVYSVFLLAGLATVRVPVVVDWKDVVYTSDDPSVALAELTGSVYISDTVRFLRGEPVGNFAIAPRMRNLLYEFNSMQKLFGCLKTQWGVASDMQDVIDQWIMMCH</sequence>
<dbReference type="SMART" id="SM00355">
    <property type="entry name" value="ZnF_C2H2"/>
    <property type="match status" value="2"/>
</dbReference>
<dbReference type="InterPro" id="IPR051059">
    <property type="entry name" value="VerF-like"/>
</dbReference>
<dbReference type="GO" id="GO:0000785">
    <property type="term" value="C:chromatin"/>
    <property type="evidence" value="ECO:0007669"/>
    <property type="project" value="TreeGrafter"/>
</dbReference>
<dbReference type="PANTHER" id="PTHR40626">
    <property type="entry name" value="MIP31509P"/>
    <property type="match status" value="1"/>
</dbReference>
<dbReference type="PROSITE" id="PS00028">
    <property type="entry name" value="ZINC_FINGER_C2H2_1"/>
    <property type="match status" value="2"/>
</dbReference>
<dbReference type="GO" id="GO:0000981">
    <property type="term" value="F:DNA-binding transcription factor activity, RNA polymerase II-specific"/>
    <property type="evidence" value="ECO:0007669"/>
    <property type="project" value="InterPro"/>
</dbReference>
<comment type="subcellular location">
    <subcellularLocation>
        <location evidence="1">Nucleus</location>
    </subcellularLocation>
</comment>
<evidence type="ECO:0000256" key="4">
    <source>
        <dbReference type="ARBA" id="ARBA00022771"/>
    </source>
</evidence>
<feature type="compositionally biased region" description="Polar residues" evidence="8">
    <location>
        <begin position="59"/>
        <end position="99"/>
    </location>
</feature>
<evidence type="ECO:0000313" key="10">
    <source>
        <dbReference type="EMBL" id="KAF2403453.1"/>
    </source>
</evidence>
<keyword evidence="5" id="KW-0862">Zinc</keyword>
<dbReference type="Proteomes" id="UP000799640">
    <property type="component" value="Unassembled WGS sequence"/>
</dbReference>
<dbReference type="PANTHER" id="PTHR40626:SF14">
    <property type="entry name" value="C2H2 TYPE ZINC FINGER DOMAIN PROTEIN (AFU_ORTHOLOGUE AFUA_1G02360)"/>
    <property type="match status" value="1"/>
</dbReference>
<dbReference type="InterPro" id="IPR013087">
    <property type="entry name" value="Znf_C2H2_type"/>
</dbReference>
<dbReference type="OrthoDB" id="3945418at2759"/>
<dbReference type="FunFam" id="3.30.160.60:FF:002343">
    <property type="entry name" value="Zinc finger protein 33A"/>
    <property type="match status" value="1"/>
</dbReference>
<feature type="region of interest" description="Disordered" evidence="8">
    <location>
        <begin position="45"/>
        <end position="99"/>
    </location>
</feature>
<dbReference type="GO" id="GO:0000978">
    <property type="term" value="F:RNA polymerase II cis-regulatory region sequence-specific DNA binding"/>
    <property type="evidence" value="ECO:0007669"/>
    <property type="project" value="InterPro"/>
</dbReference>
<dbReference type="GO" id="GO:0008270">
    <property type="term" value="F:zinc ion binding"/>
    <property type="evidence" value="ECO:0007669"/>
    <property type="project" value="UniProtKB-KW"/>
</dbReference>
<gene>
    <name evidence="10" type="ORF">EJ06DRAFT_579488</name>
</gene>
<dbReference type="PROSITE" id="PS50157">
    <property type="entry name" value="ZINC_FINGER_C2H2_2"/>
    <property type="match status" value="2"/>
</dbReference>
<name>A0A6G1I571_9PEZI</name>
<keyword evidence="11" id="KW-1185">Reference proteome</keyword>
<keyword evidence="2" id="KW-0479">Metal-binding</keyword>
<organism evidence="10 11">
    <name type="scientific">Trichodelitschia bisporula</name>
    <dbReference type="NCBI Taxonomy" id="703511"/>
    <lineage>
        <taxon>Eukaryota</taxon>
        <taxon>Fungi</taxon>
        <taxon>Dikarya</taxon>
        <taxon>Ascomycota</taxon>
        <taxon>Pezizomycotina</taxon>
        <taxon>Dothideomycetes</taxon>
        <taxon>Dothideomycetes incertae sedis</taxon>
        <taxon>Phaeotrichales</taxon>
        <taxon>Phaeotrichaceae</taxon>
        <taxon>Trichodelitschia</taxon>
    </lineage>
</organism>
<dbReference type="InterPro" id="IPR007219">
    <property type="entry name" value="XnlR_reg_dom"/>
</dbReference>
<evidence type="ECO:0000256" key="8">
    <source>
        <dbReference type="SAM" id="MobiDB-lite"/>
    </source>
</evidence>
<keyword evidence="4 7" id="KW-0863">Zinc-finger</keyword>
<evidence type="ECO:0000256" key="6">
    <source>
        <dbReference type="ARBA" id="ARBA00023242"/>
    </source>
</evidence>
<proteinExistence type="predicted"/>
<evidence type="ECO:0000256" key="5">
    <source>
        <dbReference type="ARBA" id="ARBA00022833"/>
    </source>
</evidence>